<reference evidence="1 2" key="1">
    <citation type="submission" date="2020-08" db="EMBL/GenBank/DDBJ databases">
        <title>Functional genomics of gut bacteria from endangered species of beetles.</title>
        <authorList>
            <person name="Carlos-Shanley C."/>
        </authorList>
    </citation>
    <scope>NUCLEOTIDE SEQUENCE [LARGE SCALE GENOMIC DNA]</scope>
    <source>
        <strain evidence="1 2">S00124</strain>
    </source>
</reference>
<accession>A0ABR6RJB7</accession>
<proteinExistence type="predicted"/>
<dbReference type="EMBL" id="JACHKZ010000026">
    <property type="protein sequence ID" value="MBB6579261.1"/>
    <property type="molecule type" value="Genomic_DNA"/>
</dbReference>
<dbReference type="Proteomes" id="UP000562492">
    <property type="component" value="Unassembled WGS sequence"/>
</dbReference>
<evidence type="ECO:0000313" key="1">
    <source>
        <dbReference type="EMBL" id="MBB6579261.1"/>
    </source>
</evidence>
<keyword evidence="2" id="KW-1185">Reference proteome</keyword>
<dbReference type="RefSeq" id="WP_184710476.1">
    <property type="nucleotide sequence ID" value="NZ_JACHKZ010000026.1"/>
</dbReference>
<sequence length="536" mass="58234">MSVLTYTGQKPWRAKIVPFQSTLNFRSVLVASVIALSSVSSWAARDFTPQAGTWVISSEVDGKPGRGLAIDVQGNTFFMQVFGYEKNGDATFYTATGQMEGHSVTAPLKRYQGGRSFGGAARDAVEDGSPGSVTVSFDNGLQGAVQFPGEAKAAIERFQMKSAEFETRYTETGMRRVFLVGTFDAETQHHFFSELSIGNSDVAGEGIVMILRTEAHANRQRLSCEKLTGRDAYSCKSNESTGAVREVQLNVANTDVYGTVDLLKDEVLHRLSMHGIAVSGGGGVTITGCGLERDVYVADINNCKQVSTPSSGTWVIEDELSGKPGRGFAIDVQNGMVLAQVFNYLPSGEPTFHMGSGTYQYIEPSFPLYRYAGGRWFGGPPASAHMAEFPGDFHIRFSENEVQKGFDAARLVGIAHIPGEAPKRMVRMALESGAVSAQGLLGQWWLRFQSNTGVQREARLVNLTTVDGDQVLSDDGAVGCVRPNASKPQRVQCTWQHGGVDMKAYFHQETNNRSYNALQMRDRHGNLMGLGSVPLN</sequence>
<organism evidence="1 2">
    <name type="scientific">Comamonas odontotermitis</name>
    <dbReference type="NCBI Taxonomy" id="379895"/>
    <lineage>
        <taxon>Bacteria</taxon>
        <taxon>Pseudomonadati</taxon>
        <taxon>Pseudomonadota</taxon>
        <taxon>Betaproteobacteria</taxon>
        <taxon>Burkholderiales</taxon>
        <taxon>Comamonadaceae</taxon>
        <taxon>Comamonas</taxon>
    </lineage>
</organism>
<evidence type="ECO:0000313" key="2">
    <source>
        <dbReference type="Proteomes" id="UP000562492"/>
    </source>
</evidence>
<comment type="caution">
    <text evidence="1">The sequence shown here is derived from an EMBL/GenBank/DDBJ whole genome shotgun (WGS) entry which is preliminary data.</text>
</comment>
<gene>
    <name evidence="1" type="ORF">HNP33_003371</name>
</gene>
<name>A0ABR6RJB7_9BURK</name>
<protein>
    <submittedName>
        <fullName evidence="1">Uncharacterized protein</fullName>
    </submittedName>
</protein>